<feature type="compositionally biased region" description="Basic and acidic residues" evidence="1">
    <location>
        <begin position="43"/>
        <end position="52"/>
    </location>
</feature>
<feature type="region of interest" description="Disordered" evidence="1">
    <location>
        <begin position="264"/>
        <end position="291"/>
    </location>
</feature>
<protein>
    <recommendedName>
        <fullName evidence="2">Carbohydrate kinase PfkB domain-containing protein</fullName>
    </recommendedName>
</protein>
<dbReference type="PANTHER" id="PTHR47098">
    <property type="entry name" value="PROTEIN MAK32"/>
    <property type="match status" value="1"/>
</dbReference>
<evidence type="ECO:0000313" key="4">
    <source>
        <dbReference type="Proteomes" id="UP000288429"/>
    </source>
</evidence>
<feature type="compositionally biased region" description="Basic residues" evidence="1">
    <location>
        <begin position="267"/>
        <end position="285"/>
    </location>
</feature>
<evidence type="ECO:0000313" key="3">
    <source>
        <dbReference type="EMBL" id="RSM08051.1"/>
    </source>
</evidence>
<gene>
    <name evidence="3" type="ORF">CDV31_008354</name>
</gene>
<feature type="domain" description="Carbohydrate kinase PfkB" evidence="2">
    <location>
        <begin position="334"/>
        <end position="381"/>
    </location>
</feature>
<organism evidence="3 4">
    <name type="scientific">Fusarium ambrosium</name>
    <dbReference type="NCBI Taxonomy" id="131363"/>
    <lineage>
        <taxon>Eukaryota</taxon>
        <taxon>Fungi</taxon>
        <taxon>Dikarya</taxon>
        <taxon>Ascomycota</taxon>
        <taxon>Pezizomycotina</taxon>
        <taxon>Sordariomycetes</taxon>
        <taxon>Hypocreomycetidae</taxon>
        <taxon>Hypocreales</taxon>
        <taxon>Nectriaceae</taxon>
        <taxon>Fusarium</taxon>
        <taxon>Fusarium solani species complex</taxon>
    </lineage>
</organism>
<feature type="compositionally biased region" description="Polar residues" evidence="1">
    <location>
        <begin position="53"/>
        <end position="63"/>
    </location>
</feature>
<feature type="compositionally biased region" description="Basic and acidic residues" evidence="1">
    <location>
        <begin position="1"/>
        <end position="13"/>
    </location>
</feature>
<comment type="caution">
    <text evidence="3">The sequence shown here is derived from an EMBL/GenBank/DDBJ whole genome shotgun (WGS) entry which is preliminary data.</text>
</comment>
<reference evidence="3 4" key="1">
    <citation type="submission" date="2017-06" db="EMBL/GenBank/DDBJ databases">
        <title>Cmopartive genomic analysis of Ambrosia Fusariam Clade fungi.</title>
        <authorList>
            <person name="Stajich J.E."/>
            <person name="Carrillo J."/>
            <person name="Kijimoto T."/>
            <person name="Eskalen A."/>
            <person name="O'Donnell K."/>
            <person name="Kasson M."/>
        </authorList>
    </citation>
    <scope>NUCLEOTIDE SEQUENCE [LARGE SCALE GENOMIC DNA]</scope>
    <source>
        <strain evidence="3 4">NRRL 20438</strain>
    </source>
</reference>
<dbReference type="EMBL" id="NIZV01000109">
    <property type="protein sequence ID" value="RSM08051.1"/>
    <property type="molecule type" value="Genomic_DNA"/>
</dbReference>
<dbReference type="Proteomes" id="UP000288429">
    <property type="component" value="Unassembled WGS sequence"/>
</dbReference>
<dbReference type="SUPFAM" id="SSF53613">
    <property type="entry name" value="Ribokinase-like"/>
    <property type="match status" value="1"/>
</dbReference>
<dbReference type="Gene3D" id="3.40.1190.20">
    <property type="match status" value="1"/>
</dbReference>
<dbReference type="InterPro" id="IPR011611">
    <property type="entry name" value="PfkB_dom"/>
</dbReference>
<proteinExistence type="predicted"/>
<dbReference type="Pfam" id="PF00294">
    <property type="entry name" value="PfkB"/>
    <property type="match status" value="1"/>
</dbReference>
<feature type="compositionally biased region" description="Acidic residues" evidence="1">
    <location>
        <begin position="15"/>
        <end position="25"/>
    </location>
</feature>
<accession>A0A428U195</accession>
<evidence type="ECO:0000259" key="2">
    <source>
        <dbReference type="Pfam" id="PF00294"/>
    </source>
</evidence>
<name>A0A428U195_9HYPO</name>
<evidence type="ECO:0000256" key="1">
    <source>
        <dbReference type="SAM" id="MobiDB-lite"/>
    </source>
</evidence>
<sequence length="410" mass="44806">MEAAADERPKLELPIDGEDKPDDEGEKNLDLDQTQDQEQVPDPSHDEPHEDQQASSVIDSQTPDDQVVTIDFVTLGMFIIDDIDFIPPTPPVKNILGGAGTYSALGARLFSPPPLSTSVGWIIDQGSDFPPSLSTLIDSWTTSAIFRHDGLRLTTRGWNGYEGAAEKRAFKYLTPKKRLTAQDLTPALLQSRSFHLICSPNRCRELVPNHTELAGFMGDDGLDPETGEISTVAVERACEQLLASMPLQSFSLVVRAGDKGCYIAKNGGRKRQRDPKSKTKRRKKDYVRGGLRPDTDMEALFAGLLQDADGIVAREEIEVDPGIERWIPAYHKDPSDVVDPTGGGNTFLGGLGVALARGESLEDAVIWGAVAASFAIEQVGVPTLGRDADGHEAWNGHNVDARLKEFRRRL</sequence>
<dbReference type="PANTHER" id="PTHR47098:SF2">
    <property type="entry name" value="PROTEIN MAK32"/>
    <property type="match status" value="1"/>
</dbReference>
<keyword evidence="4" id="KW-1185">Reference proteome</keyword>
<feature type="region of interest" description="Disordered" evidence="1">
    <location>
        <begin position="1"/>
        <end position="63"/>
    </location>
</feature>
<dbReference type="InterPro" id="IPR029056">
    <property type="entry name" value="Ribokinase-like"/>
</dbReference>
<dbReference type="AlphaFoldDB" id="A0A428U195"/>